<name>A0A8H5T7M3_FUSCI</name>
<dbReference type="Proteomes" id="UP000572754">
    <property type="component" value="Unassembled WGS sequence"/>
</dbReference>
<feature type="domain" description="CHAT" evidence="2">
    <location>
        <begin position="583"/>
        <end position="838"/>
    </location>
</feature>
<accession>A0A8H5T7M3</accession>
<proteinExistence type="predicted"/>
<dbReference type="InterPro" id="IPR011990">
    <property type="entry name" value="TPR-like_helical_dom_sf"/>
</dbReference>
<reference evidence="4" key="1">
    <citation type="journal article" date="2020" name="BMC Genomics">
        <title>Correction to: Identification and distribution of gene clusters required for synthesis of sphingolipid metabolism inhibitors in diverse species of the filamentous fungus Fusarium.</title>
        <authorList>
            <person name="Kim H.S."/>
            <person name="Lohmar J.M."/>
            <person name="Busman M."/>
            <person name="Brown D.W."/>
            <person name="Naumann T.A."/>
            <person name="Divon H.H."/>
            <person name="Lysoe E."/>
            <person name="Uhlig S."/>
            <person name="Proctor R.H."/>
        </authorList>
    </citation>
    <scope>NUCLEOTIDE SEQUENCE [LARGE SCALE GENOMIC DNA]</scope>
    <source>
        <strain evidence="4">NRRL 25331</strain>
    </source>
</reference>
<sequence>MASFPADMEPSQLDTTIEATREDLIATLQSDPDWKVHSTYLLAALRLRSARTGSLDDLNEAIDLARQVTEALDDNHQDQVIAKGNLSALFKGRFAMTSNMADLDEAIRLVREAIALVPEGDQERAIWLNNLAVFLKDKFESTGNIRDLDSAIEVGRQAEAAIPDHPDRAGVLNSLAGFLQTRFNASGAQPDLDESIQIAREIVRAGSPSSSSRAKHLSMLGISLYRRFARKGFLEDLEEAIDSVRKAVTSTDPNDLQQAMYLSTLGVLLKRKFQETKNEAALDDAINVSRRSVKATPSGHPDLAGRLNNFSSCLHARFNDLRLAYQYDCEALSLPTAPTSERLFAARHLFASPWAHVTPNDAVEYADKALQLLPQLTPNFLQHEDKQHLLLKAAWLASDVVAISLLAMDERADEASVEGTLAKAVTWLEMGRGVLASGIRDMRTDMSALTQQHPNLAQDFNDSKLVLGAPVPSILSPEEDSQRKASIEHEKRRQAQDKLSSTIAEIRKQPGFERFLTFPSQAEILKAAAYGPIIIVNISLHRSDLLIISITGIRHIKLSDNVYKETSSFSEKVSSQPSTMFHWMWDSIVGPALDHLGFCDTLPVEQQPHVWWIPTGPLVGFPLHAAGYHLEKKGRTALDRVVSSYATSVRSIIQARQTSPSKPVVPSLVLVAMDQTPGLGSGSYLKYAKSEIQAVQEFGRSMNIQSTSPLKQKEPVLSALNKCEIFHFAGHGYAHTTQPLLSHLLLEDWEDNPLTVENLLDINLDGSMPFLAYLSACGTGQILNEKSMDESIHLSSACQLSGFRHVIGTLWSVEDELCVTMAKRVYKTLAARGLEDAAVGYGLHLASRQFRDEWVQGLLPTLSTDKKRYVVKRNQPEWGNMSWVPYVHYGV</sequence>
<dbReference type="Pfam" id="PF12770">
    <property type="entry name" value="CHAT"/>
    <property type="match status" value="1"/>
</dbReference>
<feature type="region of interest" description="Disordered" evidence="1">
    <location>
        <begin position="473"/>
        <end position="500"/>
    </location>
</feature>
<dbReference type="AlphaFoldDB" id="A0A8H5T7M3"/>
<gene>
    <name evidence="3" type="ORF">FCIRC_10737</name>
</gene>
<evidence type="ECO:0000256" key="1">
    <source>
        <dbReference type="SAM" id="MobiDB-lite"/>
    </source>
</evidence>
<dbReference type="Gene3D" id="1.25.40.10">
    <property type="entry name" value="Tetratricopeptide repeat domain"/>
    <property type="match status" value="2"/>
</dbReference>
<evidence type="ECO:0000313" key="4">
    <source>
        <dbReference type="Proteomes" id="UP000572754"/>
    </source>
</evidence>
<organism evidence="3 4">
    <name type="scientific">Fusarium circinatum</name>
    <name type="common">Pitch canker fungus</name>
    <name type="synonym">Gibberella circinata</name>
    <dbReference type="NCBI Taxonomy" id="48490"/>
    <lineage>
        <taxon>Eukaryota</taxon>
        <taxon>Fungi</taxon>
        <taxon>Dikarya</taxon>
        <taxon>Ascomycota</taxon>
        <taxon>Pezizomycotina</taxon>
        <taxon>Sordariomycetes</taxon>
        <taxon>Hypocreomycetidae</taxon>
        <taxon>Hypocreales</taxon>
        <taxon>Nectriaceae</taxon>
        <taxon>Fusarium</taxon>
        <taxon>Fusarium fujikuroi species complex</taxon>
    </lineage>
</organism>
<dbReference type="PANTHER" id="PTHR19959:SF119">
    <property type="entry name" value="FUNGAL LIPASE-LIKE DOMAIN-CONTAINING PROTEIN"/>
    <property type="match status" value="1"/>
</dbReference>
<evidence type="ECO:0000313" key="3">
    <source>
        <dbReference type="EMBL" id="KAF5664583.1"/>
    </source>
</evidence>
<protein>
    <submittedName>
        <fullName evidence="3">TPR domain-containing protein</fullName>
    </submittedName>
</protein>
<dbReference type="SUPFAM" id="SSF48452">
    <property type="entry name" value="TPR-like"/>
    <property type="match status" value="1"/>
</dbReference>
<comment type="caution">
    <text evidence="3">The sequence shown here is derived from an EMBL/GenBank/DDBJ whole genome shotgun (WGS) entry which is preliminary data.</text>
</comment>
<dbReference type="PANTHER" id="PTHR19959">
    <property type="entry name" value="KINESIN LIGHT CHAIN"/>
    <property type="match status" value="1"/>
</dbReference>
<dbReference type="EMBL" id="JAAQPE010000408">
    <property type="protein sequence ID" value="KAF5664583.1"/>
    <property type="molecule type" value="Genomic_DNA"/>
</dbReference>
<dbReference type="InterPro" id="IPR024983">
    <property type="entry name" value="CHAT_dom"/>
</dbReference>
<keyword evidence="4" id="KW-1185">Reference proteome</keyword>
<reference evidence="3 4" key="2">
    <citation type="submission" date="2020-05" db="EMBL/GenBank/DDBJ databases">
        <title>Identification and distribution of gene clusters putatively required for synthesis of sphingolipid metabolism inhibitors in phylogenetically diverse species of the filamentous fungus Fusarium.</title>
        <authorList>
            <person name="Kim H.-S."/>
            <person name="Busman M."/>
            <person name="Brown D.W."/>
            <person name="Divon H."/>
            <person name="Uhlig S."/>
            <person name="Proctor R.H."/>
        </authorList>
    </citation>
    <scope>NUCLEOTIDE SEQUENCE [LARGE SCALE GENOMIC DNA]</scope>
    <source>
        <strain evidence="3 4">NRRL 25331</strain>
    </source>
</reference>
<evidence type="ECO:0000259" key="2">
    <source>
        <dbReference type="Pfam" id="PF12770"/>
    </source>
</evidence>
<feature type="compositionally biased region" description="Basic and acidic residues" evidence="1">
    <location>
        <begin position="480"/>
        <end position="496"/>
    </location>
</feature>